<dbReference type="Proteomes" id="UP000235145">
    <property type="component" value="Unassembled WGS sequence"/>
</dbReference>
<dbReference type="PANTHER" id="PTHR10745:SF0">
    <property type="entry name" value="GLYCINE--TRNA LIGASE"/>
    <property type="match status" value="1"/>
</dbReference>
<dbReference type="EMBL" id="NBSK02000002">
    <property type="protein sequence ID" value="KAJ0223086.1"/>
    <property type="molecule type" value="Genomic_DNA"/>
</dbReference>
<evidence type="ECO:0000313" key="1">
    <source>
        <dbReference type="EMBL" id="KAJ0223086.1"/>
    </source>
</evidence>
<evidence type="ECO:0008006" key="3">
    <source>
        <dbReference type="Google" id="ProtNLM"/>
    </source>
</evidence>
<protein>
    <recommendedName>
        <fullName evidence="3">Glycine--tRNA ligase</fullName>
    </recommendedName>
</protein>
<dbReference type="InterPro" id="IPR045864">
    <property type="entry name" value="aa-tRNA-synth_II/BPL/LPL"/>
</dbReference>
<sequence>MKYMHFETAQGIFVNFKDLYYYIGNKLSFATAQIGQAFRNEISPRQGLLRVRAFTLAEIKHFVDPDDKSHPKYSEVENLELLMSPMDLQMSGQSAKRLCLGEAVSKRVYLFLTRLGIDEERVRCKHHLRNVMVHNAADYFDAEIESSCLLNSPINPCNHL</sequence>
<name>A0A9R1XRJ3_LACSA</name>
<keyword evidence="2" id="KW-1185">Reference proteome</keyword>
<accession>A0A9R1XRJ3</accession>
<proteinExistence type="predicted"/>
<reference evidence="1 2" key="1">
    <citation type="journal article" date="2017" name="Nat. Commun.">
        <title>Genome assembly with in vitro proximity ligation data and whole-genome triplication in lettuce.</title>
        <authorList>
            <person name="Reyes-Chin-Wo S."/>
            <person name="Wang Z."/>
            <person name="Yang X."/>
            <person name="Kozik A."/>
            <person name="Arikit S."/>
            <person name="Song C."/>
            <person name="Xia L."/>
            <person name="Froenicke L."/>
            <person name="Lavelle D.O."/>
            <person name="Truco M.J."/>
            <person name="Xia R."/>
            <person name="Zhu S."/>
            <person name="Xu C."/>
            <person name="Xu H."/>
            <person name="Xu X."/>
            <person name="Cox K."/>
            <person name="Korf I."/>
            <person name="Meyers B.C."/>
            <person name="Michelmore R.W."/>
        </authorList>
    </citation>
    <scope>NUCLEOTIDE SEQUENCE [LARGE SCALE GENOMIC DNA]</scope>
    <source>
        <strain evidence="2">cv. Salinas</strain>
        <tissue evidence="1">Seedlings</tissue>
    </source>
</reference>
<comment type="caution">
    <text evidence="1">The sequence shown here is derived from an EMBL/GenBank/DDBJ whole genome shotgun (WGS) entry which is preliminary data.</text>
</comment>
<dbReference type="InterPro" id="IPR027031">
    <property type="entry name" value="Gly-tRNA_synthase/POLG2"/>
</dbReference>
<gene>
    <name evidence="1" type="ORF">LSAT_V11C200100560</name>
</gene>
<dbReference type="Gene3D" id="3.30.930.10">
    <property type="entry name" value="Bira Bifunctional Protein, Domain 2"/>
    <property type="match status" value="1"/>
</dbReference>
<dbReference type="PRINTS" id="PR01043">
    <property type="entry name" value="TRNASYNTHGLY"/>
</dbReference>
<organism evidence="1 2">
    <name type="scientific">Lactuca sativa</name>
    <name type="common">Garden lettuce</name>
    <dbReference type="NCBI Taxonomy" id="4236"/>
    <lineage>
        <taxon>Eukaryota</taxon>
        <taxon>Viridiplantae</taxon>
        <taxon>Streptophyta</taxon>
        <taxon>Embryophyta</taxon>
        <taxon>Tracheophyta</taxon>
        <taxon>Spermatophyta</taxon>
        <taxon>Magnoliopsida</taxon>
        <taxon>eudicotyledons</taxon>
        <taxon>Gunneridae</taxon>
        <taxon>Pentapetalae</taxon>
        <taxon>asterids</taxon>
        <taxon>campanulids</taxon>
        <taxon>Asterales</taxon>
        <taxon>Asteraceae</taxon>
        <taxon>Cichorioideae</taxon>
        <taxon>Cichorieae</taxon>
        <taxon>Lactucinae</taxon>
        <taxon>Lactuca</taxon>
    </lineage>
</organism>
<evidence type="ECO:0000313" key="2">
    <source>
        <dbReference type="Proteomes" id="UP000235145"/>
    </source>
</evidence>
<dbReference type="SUPFAM" id="SSF55681">
    <property type="entry name" value="Class II aaRS and biotin synthetases"/>
    <property type="match status" value="1"/>
</dbReference>
<dbReference type="AlphaFoldDB" id="A0A9R1XRJ3"/>
<dbReference type="PANTHER" id="PTHR10745">
    <property type="entry name" value="GLYCYL-TRNA SYNTHETASE/DNA POLYMERASE SUBUNIT GAMMA-2"/>
    <property type="match status" value="1"/>
</dbReference>